<keyword evidence="2" id="KW-1185">Reference proteome</keyword>
<reference evidence="1 2" key="1">
    <citation type="submission" date="2019-01" db="EMBL/GenBank/DDBJ databases">
        <title>Complete genome sequence of Cohnella hallensis HS21 isolated from Korean fir (Abies koreana) rhizospheric soil.</title>
        <authorList>
            <person name="Jiang L."/>
            <person name="Kang S.W."/>
            <person name="Kim S."/>
            <person name="Jung J."/>
            <person name="Kim C.Y."/>
            <person name="Kim D.H."/>
            <person name="Kim S.W."/>
            <person name="Lee J."/>
        </authorList>
    </citation>
    <scope>NUCLEOTIDE SEQUENCE [LARGE SCALE GENOMIC DNA]</scope>
    <source>
        <strain evidence="1 2">HS21</strain>
    </source>
</reference>
<dbReference type="OrthoDB" id="5363652at2"/>
<proteinExistence type="predicted"/>
<dbReference type="GO" id="GO:0006508">
    <property type="term" value="P:proteolysis"/>
    <property type="evidence" value="ECO:0007669"/>
    <property type="project" value="UniProtKB-KW"/>
</dbReference>
<dbReference type="GO" id="GO:0008233">
    <property type="term" value="F:peptidase activity"/>
    <property type="evidence" value="ECO:0007669"/>
    <property type="project" value="UniProtKB-KW"/>
</dbReference>
<organism evidence="1 2">
    <name type="scientific">Cohnella abietis</name>
    <dbReference type="NCBI Taxonomy" id="2507935"/>
    <lineage>
        <taxon>Bacteria</taxon>
        <taxon>Bacillati</taxon>
        <taxon>Bacillota</taxon>
        <taxon>Bacilli</taxon>
        <taxon>Bacillales</taxon>
        <taxon>Paenibacillaceae</taxon>
        <taxon>Cohnella</taxon>
    </lineage>
</organism>
<keyword evidence="1" id="KW-0378">Hydrolase</keyword>
<dbReference type="AlphaFoldDB" id="A0A3T1D0E7"/>
<name>A0A3T1D0E7_9BACL</name>
<dbReference type="Pfam" id="PF07751">
    <property type="entry name" value="Abi_2"/>
    <property type="match status" value="1"/>
</dbReference>
<dbReference type="RefSeq" id="WP_157993948.1">
    <property type="nucleotide sequence ID" value="NZ_AP019400.1"/>
</dbReference>
<sequence length="290" mass="34688">MNIPNNKLKPAITYEDQVELLRSRGLIIEDSKKAVDTLKRINYYRLTAYTLSFKRDNVFFEGTTFNTILRHYEFDSKLRNILMEIIEHVEIAFRTHIAYLIGHKYHPLGYQDYTIFRSEEHHKDFIAELEKGLSLSKDPFVTHHHENKEGIFPVWVAFEVLMFSGLSKLFKNLQVPDQRAIAQEYYGVHHEEISSWLYALTVVRNRCAHYNRLFNQSLPIKPRFRHVDKKLEIHENSLFAVIFNLKYLITDNTYWRIWVIKLESLIGEYRDVDIRRLGFKEDWYALITVK</sequence>
<evidence type="ECO:0000313" key="2">
    <source>
        <dbReference type="Proteomes" id="UP000289856"/>
    </source>
</evidence>
<keyword evidence="1" id="KW-0645">Protease</keyword>
<dbReference type="InterPro" id="IPR017034">
    <property type="entry name" value="Abi_system_AbiD/AbiF"/>
</dbReference>
<dbReference type="EMBL" id="AP019400">
    <property type="protein sequence ID" value="BBI31531.1"/>
    <property type="molecule type" value="Genomic_DNA"/>
</dbReference>
<accession>A0A3T1D0E7</accession>
<dbReference type="PIRSF" id="PIRSF034934">
    <property type="entry name" value="AbiF_AbiD"/>
    <property type="match status" value="1"/>
</dbReference>
<protein>
    <submittedName>
        <fullName evidence="1">CAAX amino protease</fullName>
    </submittedName>
</protein>
<gene>
    <name evidence="1" type="ORF">KCTCHS21_09300</name>
</gene>
<evidence type="ECO:0000313" key="1">
    <source>
        <dbReference type="EMBL" id="BBI31531.1"/>
    </source>
</evidence>
<dbReference type="Proteomes" id="UP000289856">
    <property type="component" value="Chromosome"/>
</dbReference>
<dbReference type="KEGG" id="cohn:KCTCHS21_09300"/>
<dbReference type="InterPro" id="IPR011664">
    <property type="entry name" value="Abi_system_AbiD/AbiF-like"/>
</dbReference>